<comment type="caution">
    <text evidence="4">The sequence shown here is derived from an EMBL/GenBank/DDBJ whole genome shotgun (WGS) entry which is preliminary data.</text>
</comment>
<keyword evidence="1" id="KW-0863">Zinc-finger</keyword>
<evidence type="ECO:0000313" key="4">
    <source>
        <dbReference type="EMBL" id="KAF2027086.1"/>
    </source>
</evidence>
<dbReference type="Proteomes" id="UP000799777">
    <property type="component" value="Unassembled WGS sequence"/>
</dbReference>
<dbReference type="EMBL" id="ML978232">
    <property type="protein sequence ID" value="KAF2027086.1"/>
    <property type="molecule type" value="Genomic_DNA"/>
</dbReference>
<reference evidence="4" key="1">
    <citation type="journal article" date="2020" name="Stud. Mycol.">
        <title>101 Dothideomycetes genomes: a test case for predicting lifestyles and emergence of pathogens.</title>
        <authorList>
            <person name="Haridas S."/>
            <person name="Albert R."/>
            <person name="Binder M."/>
            <person name="Bloem J."/>
            <person name="Labutti K."/>
            <person name="Salamov A."/>
            <person name="Andreopoulos B."/>
            <person name="Baker S."/>
            <person name="Barry K."/>
            <person name="Bills G."/>
            <person name="Bluhm B."/>
            <person name="Cannon C."/>
            <person name="Castanera R."/>
            <person name="Culley D."/>
            <person name="Daum C."/>
            <person name="Ezra D."/>
            <person name="Gonzalez J."/>
            <person name="Henrissat B."/>
            <person name="Kuo A."/>
            <person name="Liang C."/>
            <person name="Lipzen A."/>
            <person name="Lutzoni F."/>
            <person name="Magnuson J."/>
            <person name="Mondo S."/>
            <person name="Nolan M."/>
            <person name="Ohm R."/>
            <person name="Pangilinan J."/>
            <person name="Park H.-J."/>
            <person name="Ramirez L."/>
            <person name="Alfaro M."/>
            <person name="Sun H."/>
            <person name="Tritt A."/>
            <person name="Yoshinaga Y."/>
            <person name="Zwiers L.-H."/>
            <person name="Turgeon B."/>
            <person name="Goodwin S."/>
            <person name="Spatafora J."/>
            <person name="Crous P."/>
            <person name="Grigoriev I."/>
        </authorList>
    </citation>
    <scope>NUCLEOTIDE SEQUENCE</scope>
    <source>
        <strain evidence="4">CBS 110217</strain>
    </source>
</reference>
<protein>
    <recommendedName>
        <fullName evidence="3">RING-type domain-containing protein</fullName>
    </recommendedName>
</protein>
<name>A0A9P4H337_9PLEO</name>
<dbReference type="SUPFAM" id="SSF57850">
    <property type="entry name" value="RING/U-box"/>
    <property type="match status" value="1"/>
</dbReference>
<feature type="domain" description="RING-type" evidence="3">
    <location>
        <begin position="352"/>
        <end position="400"/>
    </location>
</feature>
<organism evidence="4 5">
    <name type="scientific">Setomelanomma holmii</name>
    <dbReference type="NCBI Taxonomy" id="210430"/>
    <lineage>
        <taxon>Eukaryota</taxon>
        <taxon>Fungi</taxon>
        <taxon>Dikarya</taxon>
        <taxon>Ascomycota</taxon>
        <taxon>Pezizomycotina</taxon>
        <taxon>Dothideomycetes</taxon>
        <taxon>Pleosporomycetidae</taxon>
        <taxon>Pleosporales</taxon>
        <taxon>Pleosporineae</taxon>
        <taxon>Phaeosphaeriaceae</taxon>
        <taxon>Setomelanomma</taxon>
    </lineage>
</organism>
<keyword evidence="5" id="KW-1185">Reference proteome</keyword>
<dbReference type="InterPro" id="IPR013083">
    <property type="entry name" value="Znf_RING/FYVE/PHD"/>
</dbReference>
<keyword evidence="1" id="KW-0862">Zinc</keyword>
<accession>A0A9P4H337</accession>
<proteinExistence type="predicted"/>
<evidence type="ECO:0000256" key="2">
    <source>
        <dbReference type="SAM" id="MobiDB-lite"/>
    </source>
</evidence>
<feature type="region of interest" description="Disordered" evidence="2">
    <location>
        <begin position="434"/>
        <end position="462"/>
    </location>
</feature>
<evidence type="ECO:0000256" key="1">
    <source>
        <dbReference type="PROSITE-ProRule" id="PRU00175"/>
    </source>
</evidence>
<dbReference type="InterPro" id="IPR001841">
    <property type="entry name" value="Znf_RING"/>
</dbReference>
<dbReference type="CDD" id="cd16448">
    <property type="entry name" value="RING-H2"/>
    <property type="match status" value="1"/>
</dbReference>
<evidence type="ECO:0000259" key="3">
    <source>
        <dbReference type="PROSITE" id="PS50089"/>
    </source>
</evidence>
<dbReference type="GO" id="GO:0008270">
    <property type="term" value="F:zinc ion binding"/>
    <property type="evidence" value="ECO:0007669"/>
    <property type="project" value="UniProtKB-KW"/>
</dbReference>
<sequence>MPSFTIVGTEFPVRAFNSLNDHINIFQGDACKAHEVLDAFAVYAFMAIVALENRDPRGELPKHHLYSLSVARIWHHALNEKLQFQVSPEVDIALAHPILVDMYGCVEDTLKLMERKETSVRKSDSLEYDLTGEEQVKIVKDARQWLFNCLQHPKSQHPNLGDEEIWRRSSEDYLLECERAHIALLESPFSRNPLQCFVQVQYAKQEDEMFLYYRWLMLAATHPDADPSGMIKVILSKHFDLECLERLLFLPARYRGIWDEQIGWYVDPDDIDIRWLLDPSRYNFSRNGDQAWRRLSPCLPAEVHPNEWALYDPDTFANDPCTDFSIAHLSQFSVLVRHNTHEVADPGPDAECGICKLDFEEDVCVALNVCGHPYHLQCLEKWEATLRRHGGSNLTCCFCRKDAVQTAETAEIEQRLTKEREGVPWWQTLEQYRGTEKLKPEHEEKKMRPEKSPGSRNPGNNI</sequence>
<feature type="compositionally biased region" description="Basic and acidic residues" evidence="2">
    <location>
        <begin position="434"/>
        <end position="453"/>
    </location>
</feature>
<keyword evidence="1" id="KW-0479">Metal-binding</keyword>
<dbReference type="PROSITE" id="PS50089">
    <property type="entry name" value="ZF_RING_2"/>
    <property type="match status" value="1"/>
</dbReference>
<dbReference type="OrthoDB" id="3800401at2759"/>
<gene>
    <name evidence="4" type="ORF">EK21DRAFT_115204</name>
</gene>
<dbReference type="AlphaFoldDB" id="A0A9P4H337"/>
<dbReference type="Gene3D" id="3.30.40.10">
    <property type="entry name" value="Zinc/RING finger domain, C3HC4 (zinc finger)"/>
    <property type="match status" value="1"/>
</dbReference>
<evidence type="ECO:0000313" key="5">
    <source>
        <dbReference type="Proteomes" id="UP000799777"/>
    </source>
</evidence>